<evidence type="ECO:0000259" key="7">
    <source>
        <dbReference type="Pfam" id="PF05199"/>
    </source>
</evidence>
<evidence type="ECO:0000256" key="2">
    <source>
        <dbReference type="ARBA" id="ARBA00022630"/>
    </source>
</evidence>
<gene>
    <name evidence="8" type="ORF">TCK1_2542</name>
</gene>
<feature type="compositionally biased region" description="Basic and acidic residues" evidence="5">
    <location>
        <begin position="596"/>
        <end position="605"/>
    </location>
</feature>
<dbReference type="Gene3D" id="3.50.50.60">
    <property type="entry name" value="FAD/NAD(P)-binding domain"/>
    <property type="match status" value="2"/>
</dbReference>
<dbReference type="GO" id="GO:0050660">
    <property type="term" value="F:flavin adenine dinucleotide binding"/>
    <property type="evidence" value="ECO:0007669"/>
    <property type="project" value="InterPro"/>
</dbReference>
<evidence type="ECO:0000313" key="9">
    <source>
        <dbReference type="Proteomes" id="UP000464593"/>
    </source>
</evidence>
<dbReference type="Pfam" id="PF05199">
    <property type="entry name" value="GMC_oxred_C"/>
    <property type="match status" value="1"/>
</dbReference>
<sequence>MATVLNKVDAVIVGFGWAGAIMAKELTEAGLQVVALERGPMQDTYPEGSYPQVIDELTYSVRKKLFVDVSKETVTVRHSINDVALPNRQLGAFLPGKGVGGAGLHWSGVHFRVDPVELRMRSHYEERYGRKFIPDDMTIQDFGVTYEELEPYFDFAEKVFGTSGQAWTVNGKVVGEGKGGNPYAPDRSSPFPLPAQKNVVSARLFEKAATSLGYKPYNLPSANTSGPYTNPYGAQMGPCNFCGFCSGYVCYMYSKASPNVNILPALRQVPNFELRPNAHVLRVNLDDSKRKATGVTYIDAQGREVEQPAELVILAAFQFNNVRLMLLSGIGKPYDPVKNEGVVGRNFAYQNMGTVKAFFDKDTYTNNFIGAGGNGIAIDDFNADNFDHGPHGFVGGSPMWVNQAGSRPIAGTANPPGTPAWGSAWKKATADYYTHQVSMDAHGAHQSYRGNYLDLDPTYRDAYGQPLLRMTFDWQENDIRMNQFMVDKLSKIAQAMNPKSIAVLGKKVKDHFNTASYQTTHLNGGAIMGTDPKTSALNRYLQSWDVHNVFVPGASAFPQGLGYNPTGLVAALTYWSGPRHPRAVPEKPRSAGPGLRSDEHEDNVDRNPAAGGHDGCTSHRE</sequence>
<accession>A0AAE6RBM7</accession>
<evidence type="ECO:0000256" key="4">
    <source>
        <dbReference type="ARBA" id="ARBA00023002"/>
    </source>
</evidence>
<dbReference type="AlphaFoldDB" id="A0AAE6RBM7"/>
<dbReference type="PANTHER" id="PTHR46056">
    <property type="entry name" value="LONG-CHAIN-ALCOHOL OXIDASE"/>
    <property type="match status" value="1"/>
</dbReference>
<dbReference type="InterPro" id="IPR036188">
    <property type="entry name" value="FAD/NAD-bd_sf"/>
</dbReference>
<dbReference type="SUPFAM" id="SSF54373">
    <property type="entry name" value="FAD-linked reductases, C-terminal domain"/>
    <property type="match status" value="1"/>
</dbReference>
<feature type="region of interest" description="Disordered" evidence="5">
    <location>
        <begin position="578"/>
        <end position="621"/>
    </location>
</feature>
<dbReference type="SUPFAM" id="SSF51905">
    <property type="entry name" value="FAD/NAD(P)-binding domain"/>
    <property type="match status" value="1"/>
</dbReference>
<evidence type="ECO:0000259" key="6">
    <source>
        <dbReference type="Pfam" id="PF00732"/>
    </source>
</evidence>
<keyword evidence="2" id="KW-0285">Flavoprotein</keyword>
<dbReference type="InterPro" id="IPR007867">
    <property type="entry name" value="GMC_OxRtase_C"/>
</dbReference>
<name>A0AAE6RBM7_9PSED</name>
<keyword evidence="4" id="KW-0560">Oxidoreductase</keyword>
<proteinExistence type="inferred from homology"/>
<dbReference type="PANTHER" id="PTHR46056:SF12">
    <property type="entry name" value="LONG-CHAIN-ALCOHOL OXIDASE"/>
    <property type="match status" value="1"/>
</dbReference>
<dbReference type="Proteomes" id="UP000464593">
    <property type="component" value="Chromosome"/>
</dbReference>
<evidence type="ECO:0000256" key="3">
    <source>
        <dbReference type="ARBA" id="ARBA00022827"/>
    </source>
</evidence>
<evidence type="ECO:0000256" key="5">
    <source>
        <dbReference type="SAM" id="MobiDB-lite"/>
    </source>
</evidence>
<comment type="similarity">
    <text evidence="1">Belongs to the GMC oxidoreductase family.</text>
</comment>
<dbReference type="Pfam" id="PF00732">
    <property type="entry name" value="GMC_oxred_N"/>
    <property type="match status" value="1"/>
</dbReference>
<reference evidence="8 9" key="1">
    <citation type="submission" date="2019-05" db="EMBL/GenBank/DDBJ databases">
        <title>Complete genome sequence of Pseudomonas Pseudomonas resinovorans.</title>
        <authorList>
            <person name="Chen H.-P."/>
        </authorList>
    </citation>
    <scope>NUCLEOTIDE SEQUENCE [LARGE SCALE GENOMIC DNA]</scope>
    <source>
        <strain evidence="8 9">TCU-CK1</strain>
    </source>
</reference>
<evidence type="ECO:0000256" key="1">
    <source>
        <dbReference type="ARBA" id="ARBA00010790"/>
    </source>
</evidence>
<feature type="domain" description="Glucose-methanol-choline oxidoreductase N-terminal" evidence="6">
    <location>
        <begin position="234"/>
        <end position="348"/>
    </location>
</feature>
<evidence type="ECO:0000313" key="8">
    <source>
        <dbReference type="EMBL" id="QHB27888.1"/>
    </source>
</evidence>
<keyword evidence="3" id="KW-0274">FAD</keyword>
<dbReference type="GO" id="GO:0016614">
    <property type="term" value="F:oxidoreductase activity, acting on CH-OH group of donors"/>
    <property type="evidence" value="ECO:0007669"/>
    <property type="project" value="InterPro"/>
</dbReference>
<feature type="domain" description="Glucose-methanol-choline oxidoreductase C-terminal" evidence="7">
    <location>
        <begin position="451"/>
        <end position="572"/>
    </location>
</feature>
<dbReference type="InterPro" id="IPR000172">
    <property type="entry name" value="GMC_OxRdtase_N"/>
</dbReference>
<dbReference type="EMBL" id="CP040324">
    <property type="protein sequence ID" value="QHB27888.1"/>
    <property type="molecule type" value="Genomic_DNA"/>
</dbReference>
<organism evidence="8 9">
    <name type="scientific">Pseudomonas monteilii</name>
    <dbReference type="NCBI Taxonomy" id="76759"/>
    <lineage>
        <taxon>Bacteria</taxon>
        <taxon>Pseudomonadati</taxon>
        <taxon>Pseudomonadota</taxon>
        <taxon>Gammaproteobacteria</taxon>
        <taxon>Pseudomonadales</taxon>
        <taxon>Pseudomonadaceae</taxon>
        <taxon>Pseudomonas</taxon>
    </lineage>
</organism>
<protein>
    <submittedName>
        <fullName evidence="8">Gluconate 2-dehydrogenase flavoprotein subunit</fullName>
    </submittedName>
</protein>